<dbReference type="NCBIfam" id="TIGR04057">
    <property type="entry name" value="SusC_RagA_signa"/>
    <property type="match status" value="1"/>
</dbReference>
<feature type="signal peptide" evidence="8">
    <location>
        <begin position="1"/>
        <end position="21"/>
    </location>
</feature>
<dbReference type="InterPro" id="IPR012910">
    <property type="entry name" value="Plug_dom"/>
</dbReference>
<feature type="chain" id="PRO_5045288047" evidence="8">
    <location>
        <begin position="22"/>
        <end position="1079"/>
    </location>
</feature>
<dbReference type="Gene3D" id="2.40.170.20">
    <property type="entry name" value="TonB-dependent receptor, beta-barrel domain"/>
    <property type="match status" value="1"/>
</dbReference>
<keyword evidence="11" id="KW-1185">Reference proteome</keyword>
<evidence type="ECO:0000256" key="3">
    <source>
        <dbReference type="ARBA" id="ARBA00022452"/>
    </source>
</evidence>
<evidence type="ECO:0000256" key="2">
    <source>
        <dbReference type="ARBA" id="ARBA00022448"/>
    </source>
</evidence>
<dbReference type="InterPro" id="IPR039426">
    <property type="entry name" value="TonB-dep_rcpt-like"/>
</dbReference>
<dbReference type="Pfam" id="PF07715">
    <property type="entry name" value="Plug"/>
    <property type="match status" value="1"/>
</dbReference>
<dbReference type="Gene3D" id="2.60.40.1120">
    <property type="entry name" value="Carboxypeptidase-like, regulatory domain"/>
    <property type="match status" value="1"/>
</dbReference>
<dbReference type="InterPro" id="IPR008969">
    <property type="entry name" value="CarboxyPept-like_regulatory"/>
</dbReference>
<keyword evidence="3 7" id="KW-1134">Transmembrane beta strand</keyword>
<dbReference type="InterPro" id="IPR023996">
    <property type="entry name" value="TonB-dep_OMP_SusC/RagA"/>
</dbReference>
<feature type="domain" description="TonB-dependent receptor plug" evidence="9">
    <location>
        <begin position="115"/>
        <end position="222"/>
    </location>
</feature>
<evidence type="ECO:0000313" key="10">
    <source>
        <dbReference type="EMBL" id="MBC5840640.1"/>
    </source>
</evidence>
<reference evidence="10 11" key="1">
    <citation type="submission" date="2020-08" db="EMBL/GenBank/DDBJ databases">
        <title>Description of novel Flavobacterium F-380 isolate.</title>
        <authorList>
            <person name="Saticioglu I.B."/>
            <person name="Duman M."/>
            <person name="Altun S."/>
        </authorList>
    </citation>
    <scope>NUCLEOTIDE SEQUENCE [LARGE SCALE GENOMIC DNA]</scope>
    <source>
        <strain evidence="10 11">F-380</strain>
    </source>
</reference>
<keyword evidence="2 7" id="KW-0813">Transport</keyword>
<dbReference type="Proteomes" id="UP000629963">
    <property type="component" value="Unassembled WGS sequence"/>
</dbReference>
<dbReference type="InterPro" id="IPR036942">
    <property type="entry name" value="Beta-barrel_TonB_sf"/>
</dbReference>
<evidence type="ECO:0000256" key="8">
    <source>
        <dbReference type="SAM" id="SignalP"/>
    </source>
</evidence>
<accession>A0ABR7J550</accession>
<keyword evidence="8" id="KW-0732">Signal</keyword>
<dbReference type="PROSITE" id="PS52016">
    <property type="entry name" value="TONB_DEPENDENT_REC_3"/>
    <property type="match status" value="1"/>
</dbReference>
<keyword evidence="4 7" id="KW-0812">Transmembrane</keyword>
<evidence type="ECO:0000256" key="5">
    <source>
        <dbReference type="ARBA" id="ARBA00023136"/>
    </source>
</evidence>
<evidence type="ECO:0000256" key="6">
    <source>
        <dbReference type="ARBA" id="ARBA00023237"/>
    </source>
</evidence>
<evidence type="ECO:0000259" key="9">
    <source>
        <dbReference type="Pfam" id="PF07715"/>
    </source>
</evidence>
<protein>
    <submittedName>
        <fullName evidence="10">TonB-dependent receptor</fullName>
    </submittedName>
</protein>
<organism evidence="10 11">
    <name type="scientific">Flavobacterium kayseriense</name>
    <dbReference type="NCBI Taxonomy" id="2764714"/>
    <lineage>
        <taxon>Bacteria</taxon>
        <taxon>Pseudomonadati</taxon>
        <taxon>Bacteroidota</taxon>
        <taxon>Flavobacteriia</taxon>
        <taxon>Flavobacteriales</taxon>
        <taxon>Flavobacteriaceae</taxon>
        <taxon>Flavobacterium</taxon>
    </lineage>
</organism>
<keyword evidence="10" id="KW-0675">Receptor</keyword>
<dbReference type="SUPFAM" id="SSF56935">
    <property type="entry name" value="Porins"/>
    <property type="match status" value="1"/>
</dbReference>
<comment type="caution">
    <text evidence="10">The sequence shown here is derived from an EMBL/GenBank/DDBJ whole genome shotgun (WGS) entry which is preliminary data.</text>
</comment>
<dbReference type="SUPFAM" id="SSF49464">
    <property type="entry name" value="Carboxypeptidase regulatory domain-like"/>
    <property type="match status" value="1"/>
</dbReference>
<proteinExistence type="inferred from homology"/>
<sequence length="1079" mass="117175">MNLKTKIILMLLLVLQVSVFAQDGYKLSGTILDADKMPIPGANVINTRTTKGVSTDFDGKFQIDVKSGDVLQFSYIGYKVQSVTITNQKSLAIVLVDTNSQLDEVVVVGYGTRKKSHLTGSIAKISGDDVAAVQSTRVDEALAGKLSGVLIQNQSGEPGAAPKIQIRAASSISGNSDPLIVVDGFPISGNLATVNPNDIESIEVLKDAASSAIYGSRGANGVILVTTKKGKSGKATFSYNSYLSVSDKYQKKNLNLNANEFGALLESQIADGTLNVSAVDPRLVDYRINAYKNAPDVVNVEDWLFRTAKSSNHDFSVTGGTDDVKYFASLGYQDTEGIALTQGYERLNARLNVDAKIGERLKTGLSFNGFTAKRDILAWDMRDLLRAYSISPIYHTAASIQFVQDLDAQRQALYNSSIGSPGGTLTVLAPAFNAGYQGGATAPFNQSIYTLQPGMTAQDWHYGRAGNGIGTTGDAGPATKLDNVKQWQKTYFANVNTYLDFKIIDGLNVKTVLGADLNDTHDYYYRGLESDSRARTAQTNLNNTYLKQTSVLSETTLNYAKEFGKHDVAGVAGVEFQNTNIEGVSISGTNVPFGDIINYNLFAPADIRNVNIDQKIVRKSVFGRVNYAYDDRYLVSVSVRRDGDSRFGANSKYATFPAVSVGWNAHKESFLKDREDLSLLKLRFSRGSLGTTSFLGAYDALSVLKVQPTVLGTGFLIPENVANEDLTWQTNTETNYGVDFGFINNRFKLSVDYYTSDIKDILIKQPVSEVLGTPQVKLNSGDVRSSGLEFELSASIINSTNFSWNVSGNLSTVTTEIKSLGGLTELPRVIYGQSGRGPVFRNYVGGGIGEMWGLQTLGEVEAKFMKDPTLAIGSNSSAYYVKDQQSPGEPGFGVIDKTRTVEEGGDLVKLGQNTPDFYWGMSQNFRYKNVDMSMQFQGSHGAKVFNIDPIYYKSQFGGRLDVPRLDANSDGVADNGLPYIDTNNQLDATVQSASFVALRNLTVGYTVNQEKINKLGISSVRLYAAATNLLYLWAKDYTSFNPEGVQTSGSDYLGPTTYGVQNGASPVVRSFTLGLNVNF</sequence>
<dbReference type="InterPro" id="IPR037066">
    <property type="entry name" value="Plug_dom_sf"/>
</dbReference>
<evidence type="ECO:0000256" key="4">
    <source>
        <dbReference type="ARBA" id="ARBA00022692"/>
    </source>
</evidence>
<dbReference type="Pfam" id="PF13715">
    <property type="entry name" value="CarbopepD_reg_2"/>
    <property type="match status" value="1"/>
</dbReference>
<evidence type="ECO:0000256" key="7">
    <source>
        <dbReference type="PROSITE-ProRule" id="PRU01360"/>
    </source>
</evidence>
<comment type="similarity">
    <text evidence="7">Belongs to the TonB-dependent receptor family.</text>
</comment>
<evidence type="ECO:0000313" key="11">
    <source>
        <dbReference type="Proteomes" id="UP000629963"/>
    </source>
</evidence>
<comment type="subcellular location">
    <subcellularLocation>
        <location evidence="1 7">Cell outer membrane</location>
        <topology evidence="1 7">Multi-pass membrane protein</topology>
    </subcellularLocation>
</comment>
<dbReference type="EMBL" id="JACRUJ010000001">
    <property type="protein sequence ID" value="MBC5840640.1"/>
    <property type="molecule type" value="Genomic_DNA"/>
</dbReference>
<dbReference type="Gene3D" id="2.170.130.10">
    <property type="entry name" value="TonB-dependent receptor, plug domain"/>
    <property type="match status" value="1"/>
</dbReference>
<gene>
    <name evidence="10" type="ORF">H8R23_04410</name>
</gene>
<name>A0ABR7J550_9FLAO</name>
<dbReference type="InterPro" id="IPR023997">
    <property type="entry name" value="TonB-dep_OMP_SusC/RagA_CS"/>
</dbReference>
<evidence type="ECO:0000256" key="1">
    <source>
        <dbReference type="ARBA" id="ARBA00004571"/>
    </source>
</evidence>
<keyword evidence="6 7" id="KW-0998">Cell outer membrane</keyword>
<dbReference type="NCBIfam" id="TIGR04056">
    <property type="entry name" value="OMP_RagA_SusC"/>
    <property type="match status" value="1"/>
</dbReference>
<keyword evidence="5 7" id="KW-0472">Membrane</keyword>